<organism evidence="1">
    <name type="scientific">marine sediment metagenome</name>
    <dbReference type="NCBI Taxonomy" id="412755"/>
    <lineage>
        <taxon>unclassified sequences</taxon>
        <taxon>metagenomes</taxon>
        <taxon>ecological metagenomes</taxon>
    </lineage>
</organism>
<accession>A0A0F9X5Q4</accession>
<comment type="caution">
    <text evidence="1">The sequence shown here is derived from an EMBL/GenBank/DDBJ whole genome shotgun (WGS) entry which is preliminary data.</text>
</comment>
<dbReference type="EMBL" id="LAZR01000143">
    <property type="protein sequence ID" value="KKN86883.1"/>
    <property type="molecule type" value="Genomic_DNA"/>
</dbReference>
<gene>
    <name evidence="1" type="ORF">LCGC14_0264450</name>
</gene>
<dbReference type="AlphaFoldDB" id="A0A0F9X5Q4"/>
<name>A0A0F9X5Q4_9ZZZZ</name>
<reference evidence="1" key="1">
    <citation type="journal article" date="2015" name="Nature">
        <title>Complex archaea that bridge the gap between prokaryotes and eukaryotes.</title>
        <authorList>
            <person name="Spang A."/>
            <person name="Saw J.H."/>
            <person name="Jorgensen S.L."/>
            <person name="Zaremba-Niedzwiedzka K."/>
            <person name="Martijn J."/>
            <person name="Lind A.E."/>
            <person name="van Eijk R."/>
            <person name="Schleper C."/>
            <person name="Guy L."/>
            <person name="Ettema T.J."/>
        </authorList>
    </citation>
    <scope>NUCLEOTIDE SEQUENCE</scope>
</reference>
<sequence>MINGAIDGAMNGAAIEIIRELGLEPIFVNLTYPQYGANNGLDVTHLIDKP</sequence>
<protein>
    <submittedName>
        <fullName evidence="1">Uncharacterized protein</fullName>
    </submittedName>
</protein>
<proteinExistence type="predicted"/>
<evidence type="ECO:0000313" key="1">
    <source>
        <dbReference type="EMBL" id="KKN86883.1"/>
    </source>
</evidence>